<dbReference type="PROSITE" id="PS50112">
    <property type="entry name" value="PAS"/>
    <property type="match status" value="2"/>
</dbReference>
<protein>
    <recommendedName>
        <fullName evidence="10">Sensory/regulatory protein RpfC</fullName>
        <ecNumber evidence="2">2.7.13.3</ecNumber>
    </recommendedName>
</protein>
<evidence type="ECO:0000259" key="14">
    <source>
        <dbReference type="PROSITE" id="PS50112"/>
    </source>
</evidence>
<evidence type="ECO:0000256" key="8">
    <source>
        <dbReference type="ARBA" id="ARBA00023012"/>
    </source>
</evidence>
<dbReference type="SMART" id="SM00388">
    <property type="entry name" value="HisKA"/>
    <property type="match status" value="1"/>
</dbReference>
<dbReference type="InterPro" id="IPR035965">
    <property type="entry name" value="PAS-like_dom_sf"/>
</dbReference>
<name>A0A2N3HKF4_9FLAO</name>
<dbReference type="InterPro" id="IPR013656">
    <property type="entry name" value="PAS_4"/>
</dbReference>
<dbReference type="SUPFAM" id="SSF47384">
    <property type="entry name" value="Homodimeric domain of signal transducing histidine kinase"/>
    <property type="match status" value="1"/>
</dbReference>
<reference evidence="16 17" key="1">
    <citation type="submission" date="2017-12" db="EMBL/GenBank/DDBJ databases">
        <title>Confluentibacter flavum sp. nov., isolated from the saline lake.</title>
        <authorList>
            <person name="Yu L."/>
        </authorList>
    </citation>
    <scope>NUCLEOTIDE SEQUENCE [LARGE SCALE GENOMIC DNA]</scope>
    <source>
        <strain evidence="16 17">3B</strain>
    </source>
</reference>
<dbReference type="Gene3D" id="3.30.565.10">
    <property type="entry name" value="Histidine kinase-like ATPase, C-terminal domain"/>
    <property type="match status" value="1"/>
</dbReference>
<dbReference type="FunFam" id="3.30.565.10:FF:000010">
    <property type="entry name" value="Sensor histidine kinase RcsC"/>
    <property type="match status" value="1"/>
</dbReference>
<dbReference type="EMBL" id="PJEO01000024">
    <property type="protein sequence ID" value="PKQ45459.1"/>
    <property type="molecule type" value="Genomic_DNA"/>
</dbReference>
<dbReference type="OrthoDB" id="9811889at2"/>
<dbReference type="NCBIfam" id="TIGR00229">
    <property type="entry name" value="sensory_box"/>
    <property type="match status" value="3"/>
</dbReference>
<dbReference type="SMART" id="SM00091">
    <property type="entry name" value="PAS"/>
    <property type="match status" value="3"/>
</dbReference>
<feature type="modified residue" description="4-aspartylphosphate" evidence="11">
    <location>
        <position position="956"/>
    </location>
</feature>
<dbReference type="SUPFAM" id="SSF55785">
    <property type="entry name" value="PYP-like sensor domain (PAS domain)"/>
    <property type="match status" value="3"/>
</dbReference>
<feature type="domain" description="PAC" evidence="15">
    <location>
        <begin position="195"/>
        <end position="253"/>
    </location>
</feature>
<keyword evidence="7" id="KW-0067">ATP-binding</keyword>
<dbReference type="EC" id="2.7.13.3" evidence="2"/>
<evidence type="ECO:0000259" key="12">
    <source>
        <dbReference type="PROSITE" id="PS50109"/>
    </source>
</evidence>
<organism evidence="16 17">
    <name type="scientific">Confluentibacter flavum</name>
    <dbReference type="NCBI Taxonomy" id="1909700"/>
    <lineage>
        <taxon>Bacteria</taxon>
        <taxon>Pseudomonadati</taxon>
        <taxon>Bacteroidota</taxon>
        <taxon>Flavobacteriia</taxon>
        <taxon>Flavobacteriales</taxon>
        <taxon>Flavobacteriaceae</taxon>
        <taxon>Confluentibacter</taxon>
    </lineage>
</organism>
<dbReference type="PRINTS" id="PR00344">
    <property type="entry name" value="BCTRLSENSOR"/>
</dbReference>
<feature type="domain" description="Histidine kinase" evidence="12">
    <location>
        <begin position="525"/>
        <end position="746"/>
    </location>
</feature>
<dbReference type="InterPro" id="IPR036890">
    <property type="entry name" value="HATPase_C_sf"/>
</dbReference>
<dbReference type="Pfam" id="PF00072">
    <property type="entry name" value="Response_reg"/>
    <property type="match status" value="2"/>
</dbReference>
<proteinExistence type="predicted"/>
<dbReference type="InterPro" id="IPR000014">
    <property type="entry name" value="PAS"/>
</dbReference>
<dbReference type="PANTHER" id="PTHR45339">
    <property type="entry name" value="HYBRID SIGNAL TRANSDUCTION HISTIDINE KINASE J"/>
    <property type="match status" value="1"/>
</dbReference>
<dbReference type="Gene3D" id="3.30.450.20">
    <property type="entry name" value="PAS domain"/>
    <property type="match status" value="3"/>
</dbReference>
<evidence type="ECO:0000256" key="7">
    <source>
        <dbReference type="ARBA" id="ARBA00022840"/>
    </source>
</evidence>
<evidence type="ECO:0000256" key="5">
    <source>
        <dbReference type="ARBA" id="ARBA00022741"/>
    </source>
</evidence>
<dbReference type="InterPro" id="IPR003594">
    <property type="entry name" value="HATPase_dom"/>
</dbReference>
<dbReference type="Gene3D" id="3.40.50.2300">
    <property type="match status" value="2"/>
</dbReference>
<evidence type="ECO:0000256" key="11">
    <source>
        <dbReference type="PROSITE-ProRule" id="PRU00169"/>
    </source>
</evidence>
<dbReference type="RefSeq" id="WP_106659349.1">
    <property type="nucleotide sequence ID" value="NZ_PJEO01000024.1"/>
</dbReference>
<dbReference type="InterPro" id="IPR011006">
    <property type="entry name" value="CheY-like_superfamily"/>
</dbReference>
<evidence type="ECO:0000256" key="10">
    <source>
        <dbReference type="ARBA" id="ARBA00068150"/>
    </source>
</evidence>
<feature type="modified residue" description="4-aspartylphosphate" evidence="11">
    <location>
        <position position="820"/>
    </location>
</feature>
<feature type="domain" description="Response regulatory" evidence="13">
    <location>
        <begin position="766"/>
        <end position="882"/>
    </location>
</feature>
<dbReference type="InterPro" id="IPR001789">
    <property type="entry name" value="Sig_transdc_resp-reg_receiver"/>
</dbReference>
<feature type="domain" description="Response regulatory" evidence="13">
    <location>
        <begin position="907"/>
        <end position="1027"/>
    </location>
</feature>
<dbReference type="Pfam" id="PF00512">
    <property type="entry name" value="HisKA"/>
    <property type="match status" value="1"/>
</dbReference>
<dbReference type="CDD" id="cd00082">
    <property type="entry name" value="HisKA"/>
    <property type="match status" value="1"/>
</dbReference>
<dbReference type="PANTHER" id="PTHR45339:SF5">
    <property type="entry name" value="HISTIDINE KINASE"/>
    <property type="match status" value="1"/>
</dbReference>
<comment type="catalytic activity">
    <reaction evidence="1">
        <text>ATP + protein L-histidine = ADP + protein N-phospho-L-histidine.</text>
        <dbReference type="EC" id="2.7.13.3"/>
    </reaction>
</comment>
<keyword evidence="17" id="KW-1185">Reference proteome</keyword>
<feature type="domain" description="PAS" evidence="14">
    <location>
        <begin position="381"/>
        <end position="451"/>
    </location>
</feature>
<feature type="domain" description="PAC" evidence="15">
    <location>
        <begin position="455"/>
        <end position="507"/>
    </location>
</feature>
<dbReference type="AlphaFoldDB" id="A0A2N3HKF4"/>
<dbReference type="Proteomes" id="UP000233435">
    <property type="component" value="Unassembled WGS sequence"/>
</dbReference>
<dbReference type="InterPro" id="IPR003661">
    <property type="entry name" value="HisK_dim/P_dom"/>
</dbReference>
<evidence type="ECO:0000256" key="4">
    <source>
        <dbReference type="ARBA" id="ARBA00022679"/>
    </source>
</evidence>
<dbReference type="InterPro" id="IPR000700">
    <property type="entry name" value="PAS-assoc_C"/>
</dbReference>
<dbReference type="CDD" id="cd00130">
    <property type="entry name" value="PAS"/>
    <property type="match status" value="2"/>
</dbReference>
<keyword evidence="5" id="KW-0547">Nucleotide-binding</keyword>
<dbReference type="GO" id="GO:0000155">
    <property type="term" value="F:phosphorelay sensor kinase activity"/>
    <property type="evidence" value="ECO:0007669"/>
    <property type="project" value="InterPro"/>
</dbReference>
<dbReference type="PROSITE" id="PS50113">
    <property type="entry name" value="PAC"/>
    <property type="match status" value="3"/>
</dbReference>
<evidence type="ECO:0000313" key="16">
    <source>
        <dbReference type="EMBL" id="PKQ45459.1"/>
    </source>
</evidence>
<dbReference type="CDD" id="cd16922">
    <property type="entry name" value="HATPase_EvgS-ArcB-TorS-like"/>
    <property type="match status" value="1"/>
</dbReference>
<dbReference type="InterPro" id="IPR001610">
    <property type="entry name" value="PAC"/>
</dbReference>
<dbReference type="SMART" id="SM00448">
    <property type="entry name" value="REC"/>
    <property type="match status" value="2"/>
</dbReference>
<gene>
    <name evidence="16" type="ORF">CSW08_07815</name>
</gene>
<accession>A0A2N3HKF4</accession>
<dbReference type="PROSITE" id="PS50110">
    <property type="entry name" value="RESPONSE_REGULATORY"/>
    <property type="match status" value="2"/>
</dbReference>
<dbReference type="GO" id="GO:0005524">
    <property type="term" value="F:ATP binding"/>
    <property type="evidence" value="ECO:0007669"/>
    <property type="project" value="UniProtKB-KW"/>
</dbReference>
<keyword evidence="3 11" id="KW-0597">Phosphoprotein</keyword>
<evidence type="ECO:0000256" key="1">
    <source>
        <dbReference type="ARBA" id="ARBA00000085"/>
    </source>
</evidence>
<keyword evidence="6" id="KW-0418">Kinase</keyword>
<dbReference type="Gene3D" id="1.10.287.130">
    <property type="match status" value="1"/>
</dbReference>
<dbReference type="InterPro" id="IPR036097">
    <property type="entry name" value="HisK_dim/P_sf"/>
</dbReference>
<dbReference type="SMART" id="SM00387">
    <property type="entry name" value="HATPase_c"/>
    <property type="match status" value="1"/>
</dbReference>
<comment type="caution">
    <text evidence="16">The sequence shown here is derived from an EMBL/GenBank/DDBJ whole genome shotgun (WGS) entry which is preliminary data.</text>
</comment>
<sequence length="1027" mass="117039">MKRLFVFCENDFDFLLESLPCYEGLIYCFFGDIKLLNAAIKKNKPDAILFDNPGLSGDIPNCISLNDPSYYVPVILYGTPFGAGQYPHIRMFQFPNEFDSIAIFELFSKLKLIDKAYIEQKDKLEESQRFLDLLMANIPDAIYFKDRASRFTKINHAQANTLGIASPEEAIGRRDEDFFGENQSREAHNDEQSLMENGIPLIKKLEHLVTSGGEKFVKATKIPLKDSKGKSIGMVGISREVTNEYLIERDLRREKRYMDLLMDNLPDRIYFKNRDSQFIRCNMALAKMFGLSEPEALYGKTDFDFFGHEHAQEAFDDEQRIMSERTSILNKLESYIKNGERFWELTTKIPIVSSKQEVIGIVGISHDFTEQKKLEDRLEKEKDFLQILMNNVPDYIYFKDMDSKYIRANKAIANFFKIDIDDLIGKSDADFLSKDAAHRYEKQDEAVLEKGVEIINKVEKLQDLDGNTIWLSVTKVPIRDKSSKIIGLVGVSRDATMQELTKKRYAVAKEKAEEANKAKSLFLANMSHEIRTPMNGIIGMADILSKSSLEPIQMEYLDIIVKSGQTLLSLINDILDFSKIESGNMELETVPINIRSIIEEVADIHLVPAGSKSTNLFTFIDPNIPEFVSGDYIRLKQIITNLVNNAIKFTSQGEVAIYVNHIANNDGFHEIEFKVKDSGIGISKENQKKLFKSFSQVDASTTRKYGGTGLGLAISQRLVDQMGGALELDSSPDVGSTFLFKAVFPISNEAIRQNLILNKEALKGKRVLVVDNNETNRYILKNYLEAWSMEVVELNDGALAYDFLKKASLKGTTVDLILVDYQVPEINGKAFVQSLKQNPETRDIKLILLSSITQALNKDGFEVGLNKPIKMNQLLNTIFKVLEMQYEDRVIEWAESENYQFAFKNKRFLIVEDNLINIKVARIVLSELSDHVELAHNGIEAIELFERQDFDIILMDIRMPLLGGIEATLKIRELEKQNLVDFPVKIIAMTANTFQEDIERCLENGMDGFLEKPFKRKDLVTILQRVL</sequence>
<evidence type="ECO:0000256" key="3">
    <source>
        <dbReference type="ARBA" id="ARBA00022553"/>
    </source>
</evidence>
<dbReference type="Pfam" id="PF08448">
    <property type="entry name" value="PAS_4"/>
    <property type="match status" value="3"/>
</dbReference>
<dbReference type="InterPro" id="IPR005467">
    <property type="entry name" value="His_kinase_dom"/>
</dbReference>
<dbReference type="FunFam" id="1.10.287.130:FF:000002">
    <property type="entry name" value="Two-component osmosensing histidine kinase"/>
    <property type="match status" value="1"/>
</dbReference>
<dbReference type="SMART" id="SM00086">
    <property type="entry name" value="PAC"/>
    <property type="match status" value="2"/>
</dbReference>
<dbReference type="SUPFAM" id="SSF55874">
    <property type="entry name" value="ATPase domain of HSP90 chaperone/DNA topoisomerase II/histidine kinase"/>
    <property type="match status" value="1"/>
</dbReference>
<feature type="domain" description="PAC" evidence="15">
    <location>
        <begin position="326"/>
        <end position="380"/>
    </location>
</feature>
<evidence type="ECO:0000259" key="13">
    <source>
        <dbReference type="PROSITE" id="PS50110"/>
    </source>
</evidence>
<keyword evidence="4" id="KW-0808">Transferase</keyword>
<dbReference type="PROSITE" id="PS50109">
    <property type="entry name" value="HIS_KIN"/>
    <property type="match status" value="1"/>
</dbReference>
<keyword evidence="8" id="KW-0902">Two-component regulatory system</keyword>
<evidence type="ECO:0000256" key="6">
    <source>
        <dbReference type="ARBA" id="ARBA00022777"/>
    </source>
</evidence>
<evidence type="ECO:0000256" key="2">
    <source>
        <dbReference type="ARBA" id="ARBA00012438"/>
    </source>
</evidence>
<evidence type="ECO:0000259" key="15">
    <source>
        <dbReference type="PROSITE" id="PS50113"/>
    </source>
</evidence>
<feature type="domain" description="PAS" evidence="14">
    <location>
        <begin position="254"/>
        <end position="325"/>
    </location>
</feature>
<evidence type="ECO:0000256" key="9">
    <source>
        <dbReference type="ARBA" id="ARBA00064003"/>
    </source>
</evidence>
<comment type="subunit">
    <text evidence="9">At low DSF concentrations, interacts with RpfF.</text>
</comment>
<evidence type="ECO:0000313" key="17">
    <source>
        <dbReference type="Proteomes" id="UP000233435"/>
    </source>
</evidence>
<dbReference type="Pfam" id="PF02518">
    <property type="entry name" value="HATPase_c"/>
    <property type="match status" value="1"/>
</dbReference>
<dbReference type="SUPFAM" id="SSF52172">
    <property type="entry name" value="CheY-like"/>
    <property type="match status" value="2"/>
</dbReference>
<dbReference type="CDD" id="cd17546">
    <property type="entry name" value="REC_hyHK_CKI1_RcsC-like"/>
    <property type="match status" value="1"/>
</dbReference>
<dbReference type="InterPro" id="IPR004358">
    <property type="entry name" value="Sig_transdc_His_kin-like_C"/>
</dbReference>